<dbReference type="AlphaFoldDB" id="A0AAV3WKV5"/>
<keyword evidence="3" id="KW-1185">Reference proteome</keyword>
<dbReference type="InterPro" id="IPR025576">
    <property type="entry name" value="YwiC"/>
</dbReference>
<organism evidence="2 3">
    <name type="scientific">Microseira wollei NIES-4236</name>
    <dbReference type="NCBI Taxonomy" id="2530354"/>
    <lineage>
        <taxon>Bacteria</taxon>
        <taxon>Bacillati</taxon>
        <taxon>Cyanobacteriota</taxon>
        <taxon>Cyanophyceae</taxon>
        <taxon>Oscillatoriophycideae</taxon>
        <taxon>Aerosakkonematales</taxon>
        <taxon>Aerosakkonemataceae</taxon>
        <taxon>Microseira</taxon>
    </lineage>
</organism>
<sequence length="276" mass="30380">MTATTTETQQISPKKPNLQAWYKPTVSPEHGVYVMLLVSLITGAAAAQNWTLLTTLALVCAFFGPQAEHPLVVQIKQRKSLKPRFLVWGVFYGLICLAIAVFLYLRYPILLWIYLGAIAALIIDAISVFYREQKSIFNQIVTFAAVCLSARFAYAATTGTISTVAIGLSAINTVYFCSTIFTVKLRKPKTSAVLPGVVYHAIATLIITVFYYFGWLSLPIALAFGIALLKFGIIAWQQQLFSTAKIQYVAMLETGCAFSFLAIVALSLLPTRLTTL</sequence>
<feature type="transmembrane region" description="Helical" evidence="1">
    <location>
        <begin position="85"/>
        <end position="105"/>
    </location>
</feature>
<keyword evidence="1" id="KW-0472">Membrane</keyword>
<feature type="transmembrane region" description="Helical" evidence="1">
    <location>
        <begin position="193"/>
        <end position="213"/>
    </location>
</feature>
<feature type="transmembrane region" description="Helical" evidence="1">
    <location>
        <begin position="248"/>
        <end position="269"/>
    </location>
</feature>
<evidence type="ECO:0000313" key="3">
    <source>
        <dbReference type="Proteomes" id="UP001050975"/>
    </source>
</evidence>
<keyword evidence="1" id="KW-1133">Transmembrane helix</keyword>
<evidence type="ECO:0008006" key="4">
    <source>
        <dbReference type="Google" id="ProtNLM"/>
    </source>
</evidence>
<reference evidence="2" key="1">
    <citation type="submission" date="2019-10" db="EMBL/GenBank/DDBJ databases">
        <title>Draft genome sequece of Microseira wollei NIES-4236.</title>
        <authorList>
            <person name="Yamaguchi H."/>
            <person name="Suzuki S."/>
            <person name="Kawachi M."/>
        </authorList>
    </citation>
    <scope>NUCLEOTIDE SEQUENCE</scope>
    <source>
        <strain evidence="2">NIES-4236</strain>
    </source>
</reference>
<comment type="caution">
    <text evidence="2">The sequence shown here is derived from an EMBL/GenBank/DDBJ whole genome shotgun (WGS) entry which is preliminary data.</text>
</comment>
<dbReference type="Pfam" id="PF14256">
    <property type="entry name" value="YwiC"/>
    <property type="match status" value="1"/>
</dbReference>
<feature type="transmembrane region" description="Helical" evidence="1">
    <location>
        <begin position="219"/>
        <end position="236"/>
    </location>
</feature>
<feature type="transmembrane region" description="Helical" evidence="1">
    <location>
        <begin position="136"/>
        <end position="154"/>
    </location>
</feature>
<evidence type="ECO:0000256" key="1">
    <source>
        <dbReference type="SAM" id="Phobius"/>
    </source>
</evidence>
<keyword evidence="1" id="KW-0812">Transmembrane</keyword>
<dbReference type="Proteomes" id="UP001050975">
    <property type="component" value="Unassembled WGS sequence"/>
</dbReference>
<dbReference type="RefSeq" id="WP_226587543.1">
    <property type="nucleotide sequence ID" value="NZ_BLAY01000118.1"/>
</dbReference>
<dbReference type="EMBL" id="BLAY01000118">
    <property type="protein sequence ID" value="GET41319.1"/>
    <property type="molecule type" value="Genomic_DNA"/>
</dbReference>
<protein>
    <recommendedName>
        <fullName evidence="4">UbiA prenyltransferase</fullName>
    </recommendedName>
</protein>
<feature type="transmembrane region" description="Helical" evidence="1">
    <location>
        <begin position="111"/>
        <end position="129"/>
    </location>
</feature>
<name>A0AAV3WKV5_9CYAN</name>
<proteinExistence type="predicted"/>
<feature type="transmembrane region" description="Helical" evidence="1">
    <location>
        <begin position="31"/>
        <end position="64"/>
    </location>
</feature>
<feature type="transmembrane region" description="Helical" evidence="1">
    <location>
        <begin position="160"/>
        <end position="181"/>
    </location>
</feature>
<evidence type="ECO:0000313" key="2">
    <source>
        <dbReference type="EMBL" id="GET41319.1"/>
    </source>
</evidence>
<gene>
    <name evidence="2" type="ORF">MiSe_61310</name>
</gene>
<accession>A0AAV3WKV5</accession>